<reference evidence="12" key="1">
    <citation type="submission" date="2020-07" db="EMBL/GenBank/DDBJ databases">
        <authorList>
            <person name="Nazaruddin N."/>
        </authorList>
    </citation>
    <scope>NUCLEOTIDE SEQUENCE</scope>
</reference>
<dbReference type="PANTHER" id="PTHR13108">
    <property type="entry name" value="CONDENSIN COMPLEX SUBUNIT 2"/>
    <property type="match status" value="1"/>
</dbReference>
<evidence type="ECO:0000256" key="7">
    <source>
        <dbReference type="ARBA" id="ARBA00022618"/>
    </source>
</evidence>
<dbReference type="Pfam" id="PF05786">
    <property type="entry name" value="Cnd2"/>
    <property type="match status" value="2"/>
</dbReference>
<dbReference type="OrthoDB" id="362021at2759"/>
<evidence type="ECO:0000256" key="2">
    <source>
        <dbReference type="ARBA" id="ARBA00004496"/>
    </source>
</evidence>
<protein>
    <recommendedName>
        <fullName evidence="4">Condensin complex subunit 2</fullName>
    </recommendedName>
</protein>
<comment type="subcellular location">
    <subcellularLocation>
        <location evidence="1">Chromosome</location>
    </subcellularLocation>
    <subcellularLocation>
        <location evidence="2">Cytoplasm</location>
    </subcellularLocation>
</comment>
<feature type="non-terminal residue" evidence="12">
    <location>
        <position position="714"/>
    </location>
</feature>
<keyword evidence="8" id="KW-0498">Mitosis</keyword>
<sequence length="714" mass="82076">NKNKGVRFNISNKMATRASMPNVLIDPGIVNSSPVSSSPLRRKSVILQKSNNFSLLENDDEAERLARRRKISDTSSTFKSSNDKRRSLGLLVHMPASQMTEHISQCIKLGTENKINTKNAFSLEMIDFMTYMIKKKDANMSNLQVASTSLDVSTKIYGFRVDGVHTDILKMISGMEKQCKDNENQNNLEEMDCQKAAENKQDRKKMIQKKKKKNKQKIFATLEALKINVDTEKPSLITMEADLQTTDMLYQAMLPNHANSKFYPHRYNDILVDTVKNIIEQNEDTVFKIPEVTNFSNMEICPPLFYFDFHSWTINESNNESPKQNNESRFQFDLDASLPHENEHVSTGMNYFDIEMTEEENVDRCAMVPNQVENIVDFCKVLTNTVSTKVSEYSFIQKMNIHWAGPSHWKATNLKNSLYNNKLKSQLCRQSEEKKRDKLQLRYDDETIKNVNAKFLPSQSIKLHIRTAKMEWNEEILTLPPDVHYDIIQAYKLYLHTIKLNSTNLTNTNVTSSCDDAKNCNYTNENDISSDSLNDHNTCQQSEGNDANDNNTQYEDQSNLQIPFTGGNDANDNNTQYEDQSNLQIPFTGENLVAVPKLTNKLSIAYCVRPKKIDMKQLKYSIWKCLKCTMLEDVQEDAKRRKNMEENAQRDKDKMDNKKYFSHVYKALPNLLTKTNIEALSFPISFVSLLHLANEKALKINSSVDVADIIVEQD</sequence>
<keyword evidence="5" id="KW-0158">Chromosome</keyword>
<evidence type="ECO:0000313" key="12">
    <source>
        <dbReference type="EMBL" id="CAD1481010.1"/>
    </source>
</evidence>
<dbReference type="EMBL" id="CAJDYZ010013318">
    <property type="protein sequence ID" value="CAD1481010.1"/>
    <property type="molecule type" value="Genomic_DNA"/>
</dbReference>
<dbReference type="GO" id="GO:0007076">
    <property type="term" value="P:mitotic chromosome condensation"/>
    <property type="evidence" value="ECO:0007669"/>
    <property type="project" value="InterPro"/>
</dbReference>
<keyword evidence="9" id="KW-0226">DNA condensation</keyword>
<evidence type="ECO:0000256" key="4">
    <source>
        <dbReference type="ARBA" id="ARBA00016065"/>
    </source>
</evidence>
<dbReference type="Proteomes" id="UP000752696">
    <property type="component" value="Unassembled WGS sequence"/>
</dbReference>
<dbReference type="InterPro" id="IPR022816">
    <property type="entry name" value="Condensin_barren_su2"/>
</dbReference>
<evidence type="ECO:0000256" key="10">
    <source>
        <dbReference type="ARBA" id="ARBA00023306"/>
    </source>
</evidence>
<keyword evidence="7" id="KW-0132">Cell division</keyword>
<dbReference type="AlphaFoldDB" id="A0A6V7HM59"/>
<keyword evidence="13" id="KW-1185">Reference proteome</keyword>
<evidence type="ECO:0000256" key="1">
    <source>
        <dbReference type="ARBA" id="ARBA00004286"/>
    </source>
</evidence>
<evidence type="ECO:0000256" key="11">
    <source>
        <dbReference type="SAM" id="MobiDB-lite"/>
    </source>
</evidence>
<feature type="region of interest" description="Disordered" evidence="11">
    <location>
        <begin position="525"/>
        <end position="554"/>
    </location>
</feature>
<comment type="similarity">
    <text evidence="3">Belongs to the CND2 (condensin subunit 2) family.</text>
</comment>
<dbReference type="GO" id="GO:0000796">
    <property type="term" value="C:condensin complex"/>
    <property type="evidence" value="ECO:0007669"/>
    <property type="project" value="InterPro"/>
</dbReference>
<gene>
    <name evidence="12" type="ORF">MHI_LOCUS977124</name>
</gene>
<keyword evidence="6" id="KW-0963">Cytoplasm</keyword>
<name>A0A6V7HM59_9HYME</name>
<organism evidence="12 13">
    <name type="scientific">Heterotrigona itama</name>
    <dbReference type="NCBI Taxonomy" id="395501"/>
    <lineage>
        <taxon>Eukaryota</taxon>
        <taxon>Metazoa</taxon>
        <taxon>Ecdysozoa</taxon>
        <taxon>Arthropoda</taxon>
        <taxon>Hexapoda</taxon>
        <taxon>Insecta</taxon>
        <taxon>Pterygota</taxon>
        <taxon>Neoptera</taxon>
        <taxon>Endopterygota</taxon>
        <taxon>Hymenoptera</taxon>
        <taxon>Apocrita</taxon>
        <taxon>Aculeata</taxon>
        <taxon>Apoidea</taxon>
        <taxon>Anthophila</taxon>
        <taxon>Apidae</taxon>
        <taxon>Heterotrigona</taxon>
    </lineage>
</organism>
<dbReference type="PANTHER" id="PTHR13108:SF9">
    <property type="entry name" value="CONDENSIN COMPLEX SUBUNIT 2"/>
    <property type="match status" value="1"/>
</dbReference>
<evidence type="ECO:0000256" key="3">
    <source>
        <dbReference type="ARBA" id="ARBA00009471"/>
    </source>
</evidence>
<dbReference type="GO" id="GO:0051301">
    <property type="term" value="P:cell division"/>
    <property type="evidence" value="ECO:0007669"/>
    <property type="project" value="UniProtKB-KW"/>
</dbReference>
<evidence type="ECO:0000256" key="5">
    <source>
        <dbReference type="ARBA" id="ARBA00022454"/>
    </source>
</evidence>
<dbReference type="GO" id="GO:0003682">
    <property type="term" value="F:chromatin binding"/>
    <property type="evidence" value="ECO:0007669"/>
    <property type="project" value="TreeGrafter"/>
</dbReference>
<proteinExistence type="inferred from homology"/>
<evidence type="ECO:0000256" key="6">
    <source>
        <dbReference type="ARBA" id="ARBA00022490"/>
    </source>
</evidence>
<evidence type="ECO:0000256" key="9">
    <source>
        <dbReference type="ARBA" id="ARBA00023067"/>
    </source>
</evidence>
<feature type="non-terminal residue" evidence="12">
    <location>
        <position position="1"/>
    </location>
</feature>
<comment type="caution">
    <text evidence="12">The sequence shown here is derived from an EMBL/GenBank/DDBJ whole genome shotgun (WGS) entry which is preliminary data.</text>
</comment>
<accession>A0A6V7HM59</accession>
<keyword evidence="10" id="KW-0131">Cell cycle</keyword>
<evidence type="ECO:0000313" key="13">
    <source>
        <dbReference type="Proteomes" id="UP000752696"/>
    </source>
</evidence>
<evidence type="ECO:0000256" key="8">
    <source>
        <dbReference type="ARBA" id="ARBA00022776"/>
    </source>
</evidence>
<dbReference type="GO" id="GO:0005737">
    <property type="term" value="C:cytoplasm"/>
    <property type="evidence" value="ECO:0007669"/>
    <property type="project" value="UniProtKB-SubCell"/>
</dbReference>